<accession>A0A9N9CKJ1</accession>
<dbReference type="Gene3D" id="2.30.29.30">
    <property type="entry name" value="Pleckstrin-homology domain (PH domain)/Phosphotyrosine-binding domain (PTB)"/>
    <property type="match status" value="2"/>
</dbReference>
<dbReference type="InterPro" id="IPR057379">
    <property type="entry name" value="PH_SPO71"/>
</dbReference>
<dbReference type="SMART" id="SM00233">
    <property type="entry name" value="PH"/>
    <property type="match status" value="3"/>
</dbReference>
<dbReference type="Pfam" id="PF15404">
    <property type="entry name" value="PH_4"/>
    <property type="match status" value="1"/>
</dbReference>
<sequence length="917" mass="105782">MPADSGFVDNVDLQKHNSFHQWTPRHSLSSADITPSRSMSQHLHSTSRRVFIGPTPMNWNYKKRSLLFSKSDQVEHHGKKTFRAESYAIGPNNVLPLDYSLPQDEQRNSFEMISDKPFLVNEPLEVIDSDLSSPSSDDEAFYTPSEVLSSKPPVCPVRENEIYKPETHSPNSSNSHPLSNLMLPPSIIEIPPEENNDHLENSGSMPSEITAGSPHSLQNDDAAIEATGHLGVHNILTPDTASVASFLNNHSYEPGSVIEEDRMLVRVERDYHTQVPQMHESSSQNLVYSTGWREYIVKLRPEKIELYKNKKDKVDKVVFSSKTKLSLYSTVDYTLALIDPYEHGTKVIILRPKTRSLSAKWYLLLRGLFPESVVKPIPSVCEVSVPDLNVKIRIPLEDGDRAFRVTAEEVTKVVLDQLSGVSEWEDVLNEWMEHGDLRLCWKRYDRLEWIIWEKNDGNVDRNDLLVCPQFIERTHHLQLRVTQHYPTSVTLADGSKLMEPPPAEGYLIRITNNKGRKKNAKRLYFSTHDYYFFYMKPFSMCPPPPPKTDSLDTNGENQCIDKRPLIYAIAPQIQGQVEENGTFMKADLKRRYKQVVSAIGFINLIEVVEVRPHRNDNNGDHKYAEGEGRERETQGKGSPFELVMKNNKIIVLQAYSHETRDEWIKRLSDLVRYWKARVESDAQTRINMLKINQSNENQDEDHVSMVDGDIQEHFNNFKSYANPAVWHWCTLNGCRDLTKTGLLYHKSHLHGTFRNYHHVLTRGHFIYFNVYSRSISGRAIRRCYHKRNGIIDLSNCYVYSGSITEYDLLYSNSSRYSLASSGAEHKLPRIYEDGMYCYDDEEECTFVIWKGKRTSTLEFSGEKKSGLFGLDVKKKVKLDHPGKTWVFRARSRTEREEWVWALNVEIERLCDGKKRDK</sequence>
<feature type="region of interest" description="Disordered" evidence="1">
    <location>
        <begin position="613"/>
        <end position="636"/>
    </location>
</feature>
<dbReference type="InterPro" id="IPR040345">
    <property type="entry name" value="Mug56/Spo71"/>
</dbReference>
<dbReference type="InterPro" id="IPR039486">
    <property type="entry name" value="Mug56/Spo71_PH"/>
</dbReference>
<dbReference type="Proteomes" id="UP000789342">
    <property type="component" value="Unassembled WGS sequence"/>
</dbReference>
<dbReference type="Pfam" id="PF23207">
    <property type="entry name" value="PH_SPO71"/>
    <property type="match status" value="1"/>
</dbReference>
<dbReference type="PROSITE" id="PS50003">
    <property type="entry name" value="PH_DOMAIN"/>
    <property type="match status" value="2"/>
</dbReference>
<reference evidence="3" key="1">
    <citation type="submission" date="2021-06" db="EMBL/GenBank/DDBJ databases">
        <authorList>
            <person name="Kallberg Y."/>
            <person name="Tangrot J."/>
            <person name="Rosling A."/>
        </authorList>
    </citation>
    <scope>NUCLEOTIDE SEQUENCE</scope>
    <source>
        <strain evidence="3">CL551</strain>
    </source>
</reference>
<dbReference type="OrthoDB" id="5579281at2759"/>
<feature type="domain" description="PH" evidence="2">
    <location>
        <begin position="736"/>
        <end position="907"/>
    </location>
</feature>
<feature type="region of interest" description="Disordered" evidence="1">
    <location>
        <begin position="189"/>
        <end position="216"/>
    </location>
</feature>
<evidence type="ECO:0000259" key="2">
    <source>
        <dbReference type="PROSITE" id="PS50003"/>
    </source>
</evidence>
<organism evidence="3 4">
    <name type="scientific">Acaulospora morrowiae</name>
    <dbReference type="NCBI Taxonomy" id="94023"/>
    <lineage>
        <taxon>Eukaryota</taxon>
        <taxon>Fungi</taxon>
        <taxon>Fungi incertae sedis</taxon>
        <taxon>Mucoromycota</taxon>
        <taxon>Glomeromycotina</taxon>
        <taxon>Glomeromycetes</taxon>
        <taxon>Diversisporales</taxon>
        <taxon>Acaulosporaceae</taxon>
        <taxon>Acaulospora</taxon>
    </lineage>
</organism>
<evidence type="ECO:0000313" key="4">
    <source>
        <dbReference type="Proteomes" id="UP000789342"/>
    </source>
</evidence>
<proteinExistence type="predicted"/>
<feature type="domain" description="PH" evidence="2">
    <location>
        <begin position="500"/>
        <end position="672"/>
    </location>
</feature>
<evidence type="ECO:0000256" key="1">
    <source>
        <dbReference type="SAM" id="MobiDB-lite"/>
    </source>
</evidence>
<feature type="compositionally biased region" description="Basic and acidic residues" evidence="1">
    <location>
        <begin position="613"/>
        <end position="634"/>
    </location>
</feature>
<name>A0A9N9CKJ1_9GLOM</name>
<evidence type="ECO:0000313" key="3">
    <source>
        <dbReference type="EMBL" id="CAG8606842.1"/>
    </source>
</evidence>
<dbReference type="InterPro" id="IPR001849">
    <property type="entry name" value="PH_domain"/>
</dbReference>
<dbReference type="GO" id="GO:1902657">
    <property type="term" value="P:protein localization to prospore membrane"/>
    <property type="evidence" value="ECO:0007669"/>
    <property type="project" value="InterPro"/>
</dbReference>
<dbReference type="SUPFAM" id="SSF50729">
    <property type="entry name" value="PH domain-like"/>
    <property type="match status" value="2"/>
</dbReference>
<keyword evidence="4" id="KW-1185">Reference proteome</keyword>
<feature type="region of interest" description="Disordered" evidence="1">
    <location>
        <begin position="129"/>
        <end position="150"/>
    </location>
</feature>
<dbReference type="InterPro" id="IPR011993">
    <property type="entry name" value="PH-like_dom_sf"/>
</dbReference>
<comment type="caution">
    <text evidence="3">The sequence shown here is derived from an EMBL/GenBank/DDBJ whole genome shotgun (WGS) entry which is preliminary data.</text>
</comment>
<protein>
    <submittedName>
        <fullName evidence="3">497_t:CDS:1</fullName>
    </submittedName>
</protein>
<dbReference type="EMBL" id="CAJVPV010006554">
    <property type="protein sequence ID" value="CAG8606842.1"/>
    <property type="molecule type" value="Genomic_DNA"/>
</dbReference>
<dbReference type="PANTHER" id="PTHR28076">
    <property type="entry name" value="SPORULATION-SPECIFIC PROTEIN 71"/>
    <property type="match status" value="1"/>
</dbReference>
<dbReference type="PANTHER" id="PTHR28076:SF1">
    <property type="entry name" value="PROSPORE MEMBRANE ADAPTER PROTEIN SPO71"/>
    <property type="match status" value="1"/>
</dbReference>
<dbReference type="AlphaFoldDB" id="A0A9N9CKJ1"/>
<gene>
    <name evidence="3" type="ORF">AMORRO_LOCUS8037</name>
</gene>